<evidence type="ECO:0000313" key="5">
    <source>
        <dbReference type="Proteomes" id="UP000065220"/>
    </source>
</evidence>
<proteinExistence type="predicted"/>
<dbReference type="InterPro" id="IPR050832">
    <property type="entry name" value="Bact_Acetyltransf"/>
</dbReference>
<accession>A0A109W2B1</accession>
<dbReference type="SUPFAM" id="SSF55729">
    <property type="entry name" value="Acyl-CoA N-acyltransferases (Nat)"/>
    <property type="match status" value="1"/>
</dbReference>
<evidence type="ECO:0000256" key="2">
    <source>
        <dbReference type="ARBA" id="ARBA00023315"/>
    </source>
</evidence>
<dbReference type="InterPro" id="IPR016181">
    <property type="entry name" value="Acyl_CoA_acyltransferase"/>
</dbReference>
<evidence type="ECO:0000256" key="1">
    <source>
        <dbReference type="ARBA" id="ARBA00022679"/>
    </source>
</evidence>
<dbReference type="PROSITE" id="PS51186">
    <property type="entry name" value="GNAT"/>
    <property type="match status" value="1"/>
</dbReference>
<dbReference type="KEGG" id="ard:AXF14_03640"/>
<evidence type="ECO:0000313" key="4">
    <source>
        <dbReference type="EMBL" id="AMD86855.1"/>
    </source>
</evidence>
<evidence type="ECO:0000259" key="3">
    <source>
        <dbReference type="PROSITE" id="PS51186"/>
    </source>
</evidence>
<protein>
    <submittedName>
        <fullName evidence="4">GNAT family acetyltransferase</fullName>
    </submittedName>
</protein>
<dbReference type="InterPro" id="IPR000182">
    <property type="entry name" value="GNAT_dom"/>
</dbReference>
<dbReference type="GO" id="GO:0016747">
    <property type="term" value="F:acyltransferase activity, transferring groups other than amino-acyl groups"/>
    <property type="evidence" value="ECO:0007669"/>
    <property type="project" value="InterPro"/>
</dbReference>
<dbReference type="AlphaFoldDB" id="A0A109W2B1"/>
<dbReference type="CDD" id="cd04301">
    <property type="entry name" value="NAT_SF"/>
    <property type="match status" value="1"/>
</dbReference>
<dbReference type="Pfam" id="PF00583">
    <property type="entry name" value="Acetyltransf_1"/>
    <property type="match status" value="1"/>
</dbReference>
<dbReference type="STRING" id="111015.AXF14_03640"/>
<gene>
    <name evidence="4" type="ORF">AXF14_03640</name>
</gene>
<dbReference type="Gene3D" id="3.40.630.30">
    <property type="match status" value="1"/>
</dbReference>
<dbReference type="Proteomes" id="UP000065220">
    <property type="component" value="Chromosome"/>
</dbReference>
<keyword evidence="1 4" id="KW-0808">Transferase</keyword>
<feature type="domain" description="N-acetyltransferase" evidence="3">
    <location>
        <begin position="1"/>
        <end position="152"/>
    </location>
</feature>
<organism evidence="4 5">
    <name type="scientific">Actinomyces radicidentis</name>
    <dbReference type="NCBI Taxonomy" id="111015"/>
    <lineage>
        <taxon>Bacteria</taxon>
        <taxon>Bacillati</taxon>
        <taxon>Actinomycetota</taxon>
        <taxon>Actinomycetes</taxon>
        <taxon>Actinomycetales</taxon>
        <taxon>Actinomycetaceae</taxon>
        <taxon>Actinomyces</taxon>
    </lineage>
</organism>
<dbReference type="RefSeq" id="WP_067940920.1">
    <property type="nucleotide sequence ID" value="NZ_CP014228.1"/>
</dbReference>
<keyword evidence="2" id="KW-0012">Acyltransferase</keyword>
<dbReference type="PANTHER" id="PTHR43877">
    <property type="entry name" value="AMINOALKYLPHOSPHONATE N-ACETYLTRANSFERASE-RELATED-RELATED"/>
    <property type="match status" value="1"/>
</dbReference>
<sequence length="152" mass="16603">MTWTAARESALPDDAARLLATVPEWFGRPESNAEYIASANRLENWAVRDEHGVVIGLALTVWHLGTVCELELMVVDRAHHGQGVGTALVAAVEADARERGARLLEVKTLGASHPDAGYARTRHFYEAVGFLGVEETDLWGEDTPCLIMVKPL</sequence>
<keyword evidence="5" id="KW-1185">Reference proteome</keyword>
<name>A0A109W2B1_ACTRD</name>
<dbReference type="OrthoDB" id="9783470at2"/>
<reference evidence="5" key="1">
    <citation type="submission" date="2016-02" db="EMBL/GenBank/DDBJ databases">
        <authorList>
            <person name="Holder M.E."/>
            <person name="Ajami N.J."/>
            <person name="Petrosino J.F."/>
        </authorList>
    </citation>
    <scope>NUCLEOTIDE SEQUENCE [LARGE SCALE GENOMIC DNA]</scope>
    <source>
        <strain evidence="5">CCUG 36733</strain>
    </source>
</reference>
<dbReference type="EMBL" id="CP014228">
    <property type="protein sequence ID" value="AMD86855.1"/>
    <property type="molecule type" value="Genomic_DNA"/>
</dbReference>